<dbReference type="EMBL" id="MLFT02000002">
    <property type="protein sequence ID" value="PHT55355.1"/>
    <property type="molecule type" value="Genomic_DNA"/>
</dbReference>
<reference evidence="2" key="2">
    <citation type="journal article" date="2017" name="J. Anim. Genet.">
        <title>Multiple reference genome sequences of hot pepper reveal the massive evolution of plant disease resistance genes by retroduplication.</title>
        <authorList>
            <person name="Kim S."/>
            <person name="Park J."/>
            <person name="Yeom S.-I."/>
            <person name="Kim Y.-M."/>
            <person name="Seo E."/>
            <person name="Kim K.-T."/>
            <person name="Kim M.-S."/>
            <person name="Lee J.M."/>
            <person name="Cheong K."/>
            <person name="Shin H.-S."/>
            <person name="Kim S.-B."/>
            <person name="Han K."/>
            <person name="Lee J."/>
            <person name="Park M."/>
            <person name="Lee H.-A."/>
            <person name="Lee H.-Y."/>
            <person name="Lee Y."/>
            <person name="Oh S."/>
            <person name="Lee J.H."/>
            <person name="Choi E."/>
            <person name="Choi E."/>
            <person name="Lee S.E."/>
            <person name="Jeon J."/>
            <person name="Kim H."/>
            <person name="Choi G."/>
            <person name="Song H."/>
            <person name="Lee J."/>
            <person name="Lee S.-C."/>
            <person name="Kwon J.-K."/>
            <person name="Lee H.-Y."/>
            <person name="Koo N."/>
            <person name="Hong Y."/>
            <person name="Kim R.W."/>
            <person name="Kang W.-H."/>
            <person name="Huh J.H."/>
            <person name="Kang B.-C."/>
            <person name="Yang T.-J."/>
            <person name="Lee Y.-H."/>
            <person name="Bennetzen J.L."/>
            <person name="Choi D."/>
        </authorList>
    </citation>
    <scope>NUCLEOTIDE SEQUENCE [LARGE SCALE GENOMIC DNA]</scope>
    <source>
        <strain evidence="2">cv. PBC81</strain>
    </source>
</reference>
<dbReference type="GO" id="GO:0017056">
    <property type="term" value="F:structural constituent of nuclear pore"/>
    <property type="evidence" value="ECO:0007669"/>
    <property type="project" value="InterPro"/>
</dbReference>
<proteinExistence type="predicted"/>
<sequence length="196" mass="21393">MLYFTSYSSDADNSIVRETWARLIDQDLMRGWIFKACAVLKRVGSHVYPRDGAILPFDTLCLHLEKVALKQVVSGAESVGDEDIPRALLAACKGVVEPVLNTYDQLLFSGAILPTPNLRLRLLHSVLALLCEWALSVFAQGMGTSVTGASLILGGTLSLGQNTVVNQGGCPKKAFEYKGSSLEIVFANIEIWYQDK</sequence>
<accession>A0A2G2XCZ7</accession>
<name>A0A2G2XCZ7_CAPBA</name>
<dbReference type="GO" id="GO:0036228">
    <property type="term" value="P:protein localization to nuclear inner membrane"/>
    <property type="evidence" value="ECO:0007669"/>
    <property type="project" value="TreeGrafter"/>
</dbReference>
<dbReference type="GO" id="GO:0000972">
    <property type="term" value="P:transcription-dependent tethering of RNA polymerase II gene DNA at nuclear periphery"/>
    <property type="evidence" value="ECO:0007669"/>
    <property type="project" value="TreeGrafter"/>
</dbReference>
<dbReference type="AlphaFoldDB" id="A0A2G2XCZ7"/>
<evidence type="ECO:0000313" key="2">
    <source>
        <dbReference type="Proteomes" id="UP000224567"/>
    </source>
</evidence>
<reference evidence="1 2" key="1">
    <citation type="journal article" date="2017" name="Genome Biol.">
        <title>New reference genome sequences of hot pepper reveal the massive evolution of plant disease-resistance genes by retroduplication.</title>
        <authorList>
            <person name="Kim S."/>
            <person name="Park J."/>
            <person name="Yeom S.I."/>
            <person name="Kim Y.M."/>
            <person name="Seo E."/>
            <person name="Kim K.T."/>
            <person name="Kim M.S."/>
            <person name="Lee J.M."/>
            <person name="Cheong K."/>
            <person name="Shin H.S."/>
            <person name="Kim S.B."/>
            <person name="Han K."/>
            <person name="Lee J."/>
            <person name="Park M."/>
            <person name="Lee H.A."/>
            <person name="Lee H.Y."/>
            <person name="Lee Y."/>
            <person name="Oh S."/>
            <person name="Lee J.H."/>
            <person name="Choi E."/>
            <person name="Choi E."/>
            <person name="Lee S.E."/>
            <person name="Jeon J."/>
            <person name="Kim H."/>
            <person name="Choi G."/>
            <person name="Song H."/>
            <person name="Lee J."/>
            <person name="Lee S.C."/>
            <person name="Kwon J.K."/>
            <person name="Lee H.Y."/>
            <person name="Koo N."/>
            <person name="Hong Y."/>
            <person name="Kim R.W."/>
            <person name="Kang W.H."/>
            <person name="Huh J.H."/>
            <person name="Kang B.C."/>
            <person name="Yang T.J."/>
            <person name="Lee Y.H."/>
            <person name="Bennetzen J.L."/>
            <person name="Choi D."/>
        </authorList>
    </citation>
    <scope>NUCLEOTIDE SEQUENCE [LARGE SCALE GENOMIC DNA]</scope>
    <source>
        <strain evidence="2">cv. PBC81</strain>
    </source>
</reference>
<dbReference type="GO" id="GO:0044611">
    <property type="term" value="C:nuclear pore inner ring"/>
    <property type="evidence" value="ECO:0007669"/>
    <property type="project" value="TreeGrafter"/>
</dbReference>
<dbReference type="InterPro" id="IPR042538">
    <property type="entry name" value="Nucleoporin_Nup155_C_3"/>
</dbReference>
<dbReference type="Gene3D" id="1.20.120.1880">
    <property type="entry name" value="Nucleoporin, helical C-terminal domain"/>
    <property type="match status" value="1"/>
</dbReference>
<dbReference type="OrthoDB" id="338970at2759"/>
<dbReference type="InterPro" id="IPR004870">
    <property type="entry name" value="Nucleoporin_Nup155"/>
</dbReference>
<comment type="caution">
    <text evidence="1">The sequence shown here is derived from an EMBL/GenBank/DDBJ whole genome shotgun (WGS) entry which is preliminary data.</text>
</comment>
<dbReference type="STRING" id="33114.A0A2G2XCZ7"/>
<evidence type="ECO:0000313" key="1">
    <source>
        <dbReference type="EMBL" id="PHT55355.1"/>
    </source>
</evidence>
<dbReference type="PANTHER" id="PTHR10350">
    <property type="entry name" value="NUCLEAR PORE COMPLEX PROTEIN NUP155"/>
    <property type="match status" value="1"/>
</dbReference>
<dbReference type="PANTHER" id="PTHR10350:SF6">
    <property type="entry name" value="NUCLEAR PORE COMPLEX PROTEIN NUP155"/>
    <property type="match status" value="1"/>
</dbReference>
<protein>
    <submittedName>
        <fullName evidence="1">Nuclear pore complex protein</fullName>
    </submittedName>
</protein>
<organism evidence="1 2">
    <name type="scientific">Capsicum baccatum</name>
    <name type="common">Peruvian pepper</name>
    <dbReference type="NCBI Taxonomy" id="33114"/>
    <lineage>
        <taxon>Eukaryota</taxon>
        <taxon>Viridiplantae</taxon>
        <taxon>Streptophyta</taxon>
        <taxon>Embryophyta</taxon>
        <taxon>Tracheophyta</taxon>
        <taxon>Spermatophyta</taxon>
        <taxon>Magnoliopsida</taxon>
        <taxon>eudicotyledons</taxon>
        <taxon>Gunneridae</taxon>
        <taxon>Pentapetalae</taxon>
        <taxon>asterids</taxon>
        <taxon>lamiids</taxon>
        <taxon>Solanales</taxon>
        <taxon>Solanaceae</taxon>
        <taxon>Solanoideae</taxon>
        <taxon>Capsiceae</taxon>
        <taxon>Capsicum</taxon>
    </lineage>
</organism>
<dbReference type="Proteomes" id="UP000224567">
    <property type="component" value="Unassembled WGS sequence"/>
</dbReference>
<gene>
    <name evidence="1" type="ORF">CQW23_03841</name>
</gene>
<dbReference type="GO" id="GO:0006405">
    <property type="term" value="P:RNA export from nucleus"/>
    <property type="evidence" value="ECO:0007669"/>
    <property type="project" value="TreeGrafter"/>
</dbReference>
<dbReference type="GO" id="GO:0006606">
    <property type="term" value="P:protein import into nucleus"/>
    <property type="evidence" value="ECO:0007669"/>
    <property type="project" value="TreeGrafter"/>
</dbReference>
<keyword evidence="2" id="KW-1185">Reference proteome</keyword>